<keyword evidence="2" id="KW-1185">Reference proteome</keyword>
<accession>A0A5N6K6W6</accession>
<dbReference type="AlphaFoldDB" id="A0A5N6K6W6"/>
<dbReference type="Proteomes" id="UP000326757">
    <property type="component" value="Unassembled WGS sequence"/>
</dbReference>
<name>A0A5N6K6W6_MONLA</name>
<protein>
    <submittedName>
        <fullName evidence="1">Uncharacterized protein</fullName>
    </submittedName>
</protein>
<proteinExistence type="predicted"/>
<evidence type="ECO:0000313" key="2">
    <source>
        <dbReference type="Proteomes" id="UP000326757"/>
    </source>
</evidence>
<evidence type="ECO:0000313" key="1">
    <source>
        <dbReference type="EMBL" id="KAB8298280.1"/>
    </source>
</evidence>
<sequence length="73" mass="8968">MTRHDMEYRYSREPSRKEQSDRYLAWIGARCESGGWIRFWRLWMVILVLDKFYLTCFADGCLADWLVGWWIAR</sequence>
<reference evidence="1 2" key="1">
    <citation type="submission" date="2019-06" db="EMBL/GenBank/DDBJ databases">
        <title>Genome Sequence of the Brown Rot Fungal Pathogen Monilinia laxa.</title>
        <authorList>
            <person name="De Miccolis Angelini R.M."/>
            <person name="Landi L."/>
            <person name="Abate D."/>
            <person name="Pollastro S."/>
            <person name="Romanazzi G."/>
            <person name="Faretra F."/>
        </authorList>
    </citation>
    <scope>NUCLEOTIDE SEQUENCE [LARGE SCALE GENOMIC DNA]</scope>
    <source>
        <strain evidence="1 2">Mlax316</strain>
    </source>
</reference>
<comment type="caution">
    <text evidence="1">The sequence shown here is derived from an EMBL/GenBank/DDBJ whole genome shotgun (WGS) entry which is preliminary data.</text>
</comment>
<gene>
    <name evidence="1" type="ORF">EYC80_002011</name>
</gene>
<organism evidence="1 2">
    <name type="scientific">Monilinia laxa</name>
    <name type="common">Brown rot fungus</name>
    <name type="synonym">Sclerotinia laxa</name>
    <dbReference type="NCBI Taxonomy" id="61186"/>
    <lineage>
        <taxon>Eukaryota</taxon>
        <taxon>Fungi</taxon>
        <taxon>Dikarya</taxon>
        <taxon>Ascomycota</taxon>
        <taxon>Pezizomycotina</taxon>
        <taxon>Leotiomycetes</taxon>
        <taxon>Helotiales</taxon>
        <taxon>Sclerotiniaceae</taxon>
        <taxon>Monilinia</taxon>
    </lineage>
</organism>
<dbReference type="EMBL" id="VIGI01000007">
    <property type="protein sequence ID" value="KAB8298280.1"/>
    <property type="molecule type" value="Genomic_DNA"/>
</dbReference>